<reference evidence="3 4" key="1">
    <citation type="submission" date="2019-08" db="EMBL/GenBank/DDBJ databases">
        <title>Archangium and Cystobacter genomes.</title>
        <authorList>
            <person name="Chen I.-C.K."/>
            <person name="Wielgoss S."/>
        </authorList>
    </citation>
    <scope>NUCLEOTIDE SEQUENCE [LARGE SCALE GENOMIC DNA]</scope>
    <source>
        <strain evidence="3 4">Cbm 6</strain>
    </source>
</reference>
<keyword evidence="4" id="KW-1185">Reference proteome</keyword>
<sequence>MTCWRSSPRAGRSAVSRNCCRPCGRPRARLPRRRPPPLLPRPEHRPSPSADRRAAHPLSHLRRPPAPLCRVDTVEDTVLLRLRELIPGEVKVTVLADRGFADQALYALLAQLGFSYVVRFRKSITVTNTDGERKPAGSGCRSRATCARSKERESRRTRQKWLPWCA</sequence>
<gene>
    <name evidence="3" type="ORF">F0U60_45195</name>
</gene>
<accession>A0ABY9XC00</accession>
<dbReference type="EMBL" id="CP043494">
    <property type="protein sequence ID" value="WNG52942.1"/>
    <property type="molecule type" value="Genomic_DNA"/>
</dbReference>
<evidence type="ECO:0000313" key="3">
    <source>
        <dbReference type="EMBL" id="WNG52942.1"/>
    </source>
</evidence>
<proteinExistence type="predicted"/>
<organism evidence="3 4">
    <name type="scientific">Archangium minus</name>
    <dbReference type="NCBI Taxonomy" id="83450"/>
    <lineage>
        <taxon>Bacteria</taxon>
        <taxon>Pseudomonadati</taxon>
        <taxon>Myxococcota</taxon>
        <taxon>Myxococcia</taxon>
        <taxon>Myxococcales</taxon>
        <taxon>Cystobacterineae</taxon>
        <taxon>Archangiaceae</taxon>
        <taxon>Archangium</taxon>
    </lineage>
</organism>
<dbReference type="Pfam" id="PF01609">
    <property type="entry name" value="DDE_Tnp_1"/>
    <property type="match status" value="1"/>
</dbReference>
<protein>
    <submittedName>
        <fullName evidence="3">Transposase</fullName>
    </submittedName>
</protein>
<dbReference type="InterPro" id="IPR002559">
    <property type="entry name" value="Transposase_11"/>
</dbReference>
<evidence type="ECO:0000256" key="1">
    <source>
        <dbReference type="SAM" id="MobiDB-lite"/>
    </source>
</evidence>
<evidence type="ECO:0000313" key="4">
    <source>
        <dbReference type="Proteomes" id="UP001611383"/>
    </source>
</evidence>
<feature type="compositionally biased region" description="Basic and acidic residues" evidence="1">
    <location>
        <begin position="41"/>
        <end position="54"/>
    </location>
</feature>
<evidence type="ECO:0000259" key="2">
    <source>
        <dbReference type="Pfam" id="PF01609"/>
    </source>
</evidence>
<name>A0ABY9XC00_9BACT</name>
<dbReference type="Proteomes" id="UP001611383">
    <property type="component" value="Chromosome"/>
</dbReference>
<feature type="compositionally biased region" description="Basic residues" evidence="1">
    <location>
        <begin position="24"/>
        <end position="35"/>
    </location>
</feature>
<dbReference type="InterPro" id="IPR012337">
    <property type="entry name" value="RNaseH-like_sf"/>
</dbReference>
<dbReference type="SUPFAM" id="SSF53098">
    <property type="entry name" value="Ribonuclease H-like"/>
    <property type="match status" value="1"/>
</dbReference>
<feature type="region of interest" description="Disordered" evidence="1">
    <location>
        <begin position="23"/>
        <end position="62"/>
    </location>
</feature>
<feature type="domain" description="Transposase IS4-like" evidence="2">
    <location>
        <begin position="82"/>
        <end position="162"/>
    </location>
</feature>